<gene>
    <name evidence="4" type="ORF">EZ242_18525</name>
</gene>
<protein>
    <submittedName>
        <fullName evidence="4">Response regulator</fullName>
    </submittedName>
</protein>
<dbReference type="SMART" id="SM00448">
    <property type="entry name" value="REC"/>
    <property type="match status" value="1"/>
</dbReference>
<evidence type="ECO:0000259" key="3">
    <source>
        <dbReference type="PROSITE" id="PS50110"/>
    </source>
</evidence>
<dbReference type="EMBL" id="SMLL01000007">
    <property type="protein sequence ID" value="TFY97514.1"/>
    <property type="molecule type" value="Genomic_DNA"/>
</dbReference>
<dbReference type="SUPFAM" id="SSF52172">
    <property type="entry name" value="CheY-like"/>
    <property type="match status" value="1"/>
</dbReference>
<accession>A0A4Z0BHB4</accession>
<feature type="modified residue" description="4-aspartylphosphate" evidence="2">
    <location>
        <position position="58"/>
    </location>
</feature>
<organism evidence="4 5">
    <name type="scientific">Ramlibacter rhizophilus</name>
    <dbReference type="NCBI Taxonomy" id="1781167"/>
    <lineage>
        <taxon>Bacteria</taxon>
        <taxon>Pseudomonadati</taxon>
        <taxon>Pseudomonadota</taxon>
        <taxon>Betaproteobacteria</taxon>
        <taxon>Burkholderiales</taxon>
        <taxon>Comamonadaceae</taxon>
        <taxon>Ramlibacter</taxon>
    </lineage>
</organism>
<feature type="domain" description="Response regulatory" evidence="3">
    <location>
        <begin position="9"/>
        <end position="123"/>
    </location>
</feature>
<keyword evidence="1 2" id="KW-0597">Phosphoprotein</keyword>
<sequence length="130" mass="13866">MEPVNSTLRVLVVDDNVDAAEMVASLLSMLGYETSAAYDGESAVSTWSAGRHDAVILDLGMPGMNGYEAAKRIRAQCKSCLLIALSAWAQPADVARGKQAGFDHHIAKPASVDQLLEALDRRLRAPADAQ</sequence>
<evidence type="ECO:0000256" key="2">
    <source>
        <dbReference type="PROSITE-ProRule" id="PRU00169"/>
    </source>
</evidence>
<dbReference type="RefSeq" id="WP_135286680.1">
    <property type="nucleotide sequence ID" value="NZ_SMLL01000007.1"/>
</dbReference>
<dbReference type="InterPro" id="IPR050595">
    <property type="entry name" value="Bact_response_regulator"/>
</dbReference>
<name>A0A4Z0BHB4_9BURK</name>
<evidence type="ECO:0000256" key="1">
    <source>
        <dbReference type="ARBA" id="ARBA00022553"/>
    </source>
</evidence>
<dbReference type="Pfam" id="PF00072">
    <property type="entry name" value="Response_reg"/>
    <property type="match status" value="1"/>
</dbReference>
<dbReference type="Gene3D" id="3.40.50.2300">
    <property type="match status" value="1"/>
</dbReference>
<dbReference type="PANTHER" id="PTHR44591:SF3">
    <property type="entry name" value="RESPONSE REGULATORY DOMAIN-CONTAINING PROTEIN"/>
    <property type="match status" value="1"/>
</dbReference>
<comment type="caution">
    <text evidence="4">The sequence shown here is derived from an EMBL/GenBank/DDBJ whole genome shotgun (WGS) entry which is preliminary data.</text>
</comment>
<dbReference type="OrthoDB" id="9179585at2"/>
<keyword evidence="5" id="KW-1185">Reference proteome</keyword>
<dbReference type="AlphaFoldDB" id="A0A4Z0BHB4"/>
<dbReference type="GO" id="GO:0000160">
    <property type="term" value="P:phosphorelay signal transduction system"/>
    <property type="evidence" value="ECO:0007669"/>
    <property type="project" value="InterPro"/>
</dbReference>
<proteinExistence type="predicted"/>
<dbReference type="InterPro" id="IPR001789">
    <property type="entry name" value="Sig_transdc_resp-reg_receiver"/>
</dbReference>
<evidence type="ECO:0000313" key="5">
    <source>
        <dbReference type="Proteomes" id="UP000297564"/>
    </source>
</evidence>
<reference evidence="4 5" key="1">
    <citation type="submission" date="2019-03" db="EMBL/GenBank/DDBJ databases">
        <title>Ramlibacter rhizophilus CCTCC AB2015357, whole genome shotgun sequence.</title>
        <authorList>
            <person name="Zhang X."/>
            <person name="Feng G."/>
            <person name="Zhu H."/>
        </authorList>
    </citation>
    <scope>NUCLEOTIDE SEQUENCE [LARGE SCALE GENOMIC DNA]</scope>
    <source>
        <strain evidence="4 5">CCTCC AB2015357</strain>
    </source>
</reference>
<evidence type="ECO:0000313" key="4">
    <source>
        <dbReference type="EMBL" id="TFY97514.1"/>
    </source>
</evidence>
<dbReference type="InterPro" id="IPR011006">
    <property type="entry name" value="CheY-like_superfamily"/>
</dbReference>
<dbReference type="Proteomes" id="UP000297564">
    <property type="component" value="Unassembled WGS sequence"/>
</dbReference>
<dbReference type="PROSITE" id="PS50110">
    <property type="entry name" value="RESPONSE_REGULATORY"/>
    <property type="match status" value="1"/>
</dbReference>
<dbReference type="PANTHER" id="PTHR44591">
    <property type="entry name" value="STRESS RESPONSE REGULATOR PROTEIN 1"/>
    <property type="match status" value="1"/>
</dbReference>